<evidence type="ECO:0000259" key="10">
    <source>
        <dbReference type="Pfam" id="PF09334"/>
    </source>
</evidence>
<sequence length="538" mass="60692">MEPFYVTTPIYYVNDVPHIGHAYTTLAADTIARWKRLAGAEVFFLTGTDEHGVNIERKAREAGVSPQEWVDRIAPQWQALWKRLGISNDDFIRTTEPRHIRLAQHLFQRAYDRGVISKGTYEGWYCPSCEAFYTEDELLEGQTCPIHKRPVEWTAEENYLFPLSRYQEWILRKIEREPEFLQPETQRNEMLSLVRGGLRDLAVSRRSVKWGIPVPFDPAQSIYVWIEALMNYVTAIGYLDDPDRYRRFWPAAHHLIGRDINRFHSVIWPCFLEAIGLPSPKQVWAHGFWTVEGEKMSKTRGNFIDPIQEITRLADASGAEWGVAADAFRYTLLREVPFGQDGDYSHAALIHRFNADLANDFGNLLNRTLPLVERHFAGRIPASGAPEGPDGALRRAAADVPGAADRCIGTFDFTRGLAEIWRFLGVANKYIDEAAPWSALKRDPGPARRGAARVGAARDPDPAHLPAARRRPVGRVACGDPNPARTASLPEDRKAERGGGPRARRRAPAPPGGGVEMTEITIDDFNRLDLRIAEVLEA</sequence>
<comment type="catalytic activity">
    <reaction evidence="7">
        <text>tRNA(Met) + L-methionine + ATP = L-methionyl-tRNA(Met) + AMP + diphosphate</text>
        <dbReference type="Rhea" id="RHEA:13481"/>
        <dbReference type="Rhea" id="RHEA-COMP:9667"/>
        <dbReference type="Rhea" id="RHEA-COMP:9698"/>
        <dbReference type="ChEBI" id="CHEBI:30616"/>
        <dbReference type="ChEBI" id="CHEBI:33019"/>
        <dbReference type="ChEBI" id="CHEBI:57844"/>
        <dbReference type="ChEBI" id="CHEBI:78442"/>
        <dbReference type="ChEBI" id="CHEBI:78530"/>
        <dbReference type="ChEBI" id="CHEBI:456215"/>
        <dbReference type="EC" id="6.1.1.10"/>
    </reaction>
</comment>
<dbReference type="Gene3D" id="2.170.220.10">
    <property type="match status" value="1"/>
</dbReference>
<dbReference type="Gene3D" id="3.40.50.620">
    <property type="entry name" value="HUPs"/>
    <property type="match status" value="1"/>
</dbReference>
<evidence type="ECO:0000256" key="8">
    <source>
        <dbReference type="RuleBase" id="RU363039"/>
    </source>
</evidence>
<dbReference type="GO" id="GO:0004825">
    <property type="term" value="F:methionine-tRNA ligase activity"/>
    <property type="evidence" value="ECO:0007669"/>
    <property type="project" value="UniProtKB-EC"/>
</dbReference>
<dbReference type="InterPro" id="IPR033911">
    <property type="entry name" value="MetRS_core"/>
</dbReference>
<dbReference type="Proteomes" id="UP000320393">
    <property type="component" value="Unassembled WGS sequence"/>
</dbReference>
<feature type="region of interest" description="Disordered" evidence="9">
    <location>
        <begin position="442"/>
        <end position="517"/>
    </location>
</feature>
<evidence type="ECO:0000313" key="11">
    <source>
        <dbReference type="EMBL" id="TMJ07720.1"/>
    </source>
</evidence>
<evidence type="ECO:0000313" key="12">
    <source>
        <dbReference type="Proteomes" id="UP000320393"/>
    </source>
</evidence>
<dbReference type="InterPro" id="IPR014729">
    <property type="entry name" value="Rossmann-like_a/b/a_fold"/>
</dbReference>
<keyword evidence="2 8" id="KW-0436">Ligase</keyword>
<dbReference type="PRINTS" id="PR01041">
    <property type="entry name" value="TRNASYNTHMET"/>
</dbReference>
<dbReference type="InterPro" id="IPR009080">
    <property type="entry name" value="tRNAsynth_Ia_anticodon-bd"/>
</dbReference>
<dbReference type="GO" id="GO:0006431">
    <property type="term" value="P:methionyl-tRNA aminoacylation"/>
    <property type="evidence" value="ECO:0007669"/>
    <property type="project" value="InterPro"/>
</dbReference>
<dbReference type="SUPFAM" id="SSF47323">
    <property type="entry name" value="Anticodon-binding domain of a subclass of class I aminoacyl-tRNA synthetases"/>
    <property type="match status" value="1"/>
</dbReference>
<keyword evidence="6 8" id="KW-0030">Aminoacyl-tRNA synthetase</keyword>
<protein>
    <recommendedName>
        <fullName evidence="1">methionine--tRNA ligase</fullName>
        <ecNumber evidence="1">6.1.1.10</ecNumber>
    </recommendedName>
</protein>
<evidence type="ECO:0000256" key="9">
    <source>
        <dbReference type="SAM" id="MobiDB-lite"/>
    </source>
</evidence>
<dbReference type="SUPFAM" id="SSF52374">
    <property type="entry name" value="Nucleotidylyl transferase"/>
    <property type="match status" value="1"/>
</dbReference>
<comment type="caution">
    <text evidence="11">The sequence shown here is derived from an EMBL/GenBank/DDBJ whole genome shotgun (WGS) entry which is preliminary data.</text>
</comment>
<dbReference type="EMBL" id="VBAM01000455">
    <property type="protein sequence ID" value="TMJ07720.1"/>
    <property type="molecule type" value="Genomic_DNA"/>
</dbReference>
<organism evidence="11 12">
    <name type="scientific">Candidatus Segetimicrobium genomatis</name>
    <dbReference type="NCBI Taxonomy" id="2569760"/>
    <lineage>
        <taxon>Bacteria</taxon>
        <taxon>Bacillati</taxon>
        <taxon>Candidatus Sysuimicrobiota</taxon>
        <taxon>Candidatus Sysuimicrobiia</taxon>
        <taxon>Candidatus Sysuimicrobiales</taxon>
        <taxon>Candidatus Segetimicrobiaceae</taxon>
        <taxon>Candidatus Segetimicrobium</taxon>
    </lineage>
</organism>
<gene>
    <name evidence="11" type="primary">metG</name>
    <name evidence="11" type="ORF">E6H02_11010</name>
</gene>
<comment type="similarity">
    <text evidence="8">Belongs to the class-I aminoacyl-tRNA synthetase family.</text>
</comment>
<dbReference type="Pfam" id="PF09334">
    <property type="entry name" value="tRNA-synt_1g"/>
    <property type="match status" value="1"/>
</dbReference>
<dbReference type="InterPro" id="IPR015413">
    <property type="entry name" value="Methionyl/Leucyl_tRNA_Synth"/>
</dbReference>
<evidence type="ECO:0000256" key="5">
    <source>
        <dbReference type="ARBA" id="ARBA00022917"/>
    </source>
</evidence>
<evidence type="ECO:0000256" key="4">
    <source>
        <dbReference type="ARBA" id="ARBA00022840"/>
    </source>
</evidence>
<dbReference type="CDD" id="cd00814">
    <property type="entry name" value="MetRS_core"/>
    <property type="match status" value="1"/>
</dbReference>
<dbReference type="PANTHER" id="PTHR43326">
    <property type="entry name" value="METHIONYL-TRNA SYNTHETASE"/>
    <property type="match status" value="1"/>
</dbReference>
<evidence type="ECO:0000256" key="2">
    <source>
        <dbReference type="ARBA" id="ARBA00022598"/>
    </source>
</evidence>
<proteinExistence type="inferred from homology"/>
<dbReference type="HAMAP" id="MF_01228">
    <property type="entry name" value="Met_tRNA_synth_type2"/>
    <property type="match status" value="1"/>
</dbReference>
<accession>A0A537LIA5</accession>
<dbReference type="NCBIfam" id="NF008900">
    <property type="entry name" value="PRK12267.1"/>
    <property type="match status" value="1"/>
</dbReference>
<feature type="domain" description="Methionyl/Leucyl tRNA synthetase" evidence="10">
    <location>
        <begin position="139"/>
        <end position="369"/>
    </location>
</feature>
<dbReference type="FunFam" id="2.170.220.10:FF:000001">
    <property type="entry name" value="methionine--tRNA ligase, mitochondrial"/>
    <property type="match status" value="1"/>
</dbReference>
<feature type="compositionally biased region" description="Basic and acidic residues" evidence="9">
    <location>
        <begin position="490"/>
        <end position="499"/>
    </location>
</feature>
<evidence type="ECO:0000256" key="7">
    <source>
        <dbReference type="ARBA" id="ARBA00047364"/>
    </source>
</evidence>
<evidence type="ECO:0000256" key="6">
    <source>
        <dbReference type="ARBA" id="ARBA00023146"/>
    </source>
</evidence>
<feature type="non-terminal residue" evidence="11">
    <location>
        <position position="538"/>
    </location>
</feature>
<dbReference type="InterPro" id="IPR023457">
    <property type="entry name" value="Met-tRNA_synth_2"/>
</dbReference>
<dbReference type="GO" id="GO:0005524">
    <property type="term" value="F:ATP binding"/>
    <property type="evidence" value="ECO:0007669"/>
    <property type="project" value="UniProtKB-KW"/>
</dbReference>
<keyword evidence="4 8" id="KW-0067">ATP-binding</keyword>
<evidence type="ECO:0000256" key="3">
    <source>
        <dbReference type="ARBA" id="ARBA00022741"/>
    </source>
</evidence>
<dbReference type="AlphaFoldDB" id="A0A537LIA5"/>
<keyword evidence="5 8" id="KW-0648">Protein biosynthesis</keyword>
<name>A0A537LIA5_9BACT</name>
<reference evidence="11 12" key="1">
    <citation type="journal article" date="2019" name="Nat. Microbiol.">
        <title>Mediterranean grassland soil C-N compound turnover is dependent on rainfall and depth, and is mediated by genomically divergent microorganisms.</title>
        <authorList>
            <person name="Diamond S."/>
            <person name="Andeer P.F."/>
            <person name="Li Z."/>
            <person name="Crits-Christoph A."/>
            <person name="Burstein D."/>
            <person name="Anantharaman K."/>
            <person name="Lane K.R."/>
            <person name="Thomas B.C."/>
            <person name="Pan C."/>
            <person name="Northen T.R."/>
            <person name="Banfield J.F."/>
        </authorList>
    </citation>
    <scope>NUCLEOTIDE SEQUENCE [LARGE SCALE GENOMIC DNA]</scope>
    <source>
        <strain evidence="11">NP_5</strain>
    </source>
</reference>
<dbReference type="EC" id="6.1.1.10" evidence="1"/>
<dbReference type="PANTHER" id="PTHR43326:SF1">
    <property type="entry name" value="METHIONINE--TRNA LIGASE, MITOCHONDRIAL"/>
    <property type="match status" value="1"/>
</dbReference>
<keyword evidence="3 8" id="KW-0547">Nucleotide-binding</keyword>
<dbReference type="Gene3D" id="1.10.730.10">
    <property type="entry name" value="Isoleucyl-tRNA Synthetase, Domain 1"/>
    <property type="match status" value="1"/>
</dbReference>
<evidence type="ECO:0000256" key="1">
    <source>
        <dbReference type="ARBA" id="ARBA00012838"/>
    </source>
</evidence>